<reference evidence="3" key="1">
    <citation type="journal article" date="2019" name="Int. J. Syst. Evol. Microbiol.">
        <title>The Global Catalogue of Microorganisms (GCM) 10K type strain sequencing project: providing services to taxonomists for standard genome sequencing and annotation.</title>
        <authorList>
            <consortium name="The Broad Institute Genomics Platform"/>
            <consortium name="The Broad Institute Genome Sequencing Center for Infectious Disease"/>
            <person name="Wu L."/>
            <person name="Ma J."/>
        </authorList>
    </citation>
    <scope>NUCLEOTIDE SEQUENCE [LARGE SCALE GENOMIC DNA]</scope>
    <source>
        <strain evidence="3">CCUG 57263</strain>
    </source>
</reference>
<dbReference type="Proteomes" id="UP001597120">
    <property type="component" value="Unassembled WGS sequence"/>
</dbReference>
<organism evidence="2 3">
    <name type="scientific">Paenibacillus residui</name>
    <dbReference type="NCBI Taxonomy" id="629724"/>
    <lineage>
        <taxon>Bacteria</taxon>
        <taxon>Bacillati</taxon>
        <taxon>Bacillota</taxon>
        <taxon>Bacilli</taxon>
        <taxon>Bacillales</taxon>
        <taxon>Paenibacillaceae</taxon>
        <taxon>Paenibacillus</taxon>
    </lineage>
</organism>
<keyword evidence="3" id="KW-1185">Reference proteome</keyword>
<protein>
    <submittedName>
        <fullName evidence="2">Uncharacterized protein</fullName>
    </submittedName>
</protein>
<keyword evidence="1" id="KW-1133">Transmembrane helix</keyword>
<dbReference type="EMBL" id="JBHTIU010000047">
    <property type="protein sequence ID" value="MFD0870432.1"/>
    <property type="molecule type" value="Genomic_DNA"/>
</dbReference>
<dbReference type="RefSeq" id="WP_379289092.1">
    <property type="nucleotide sequence ID" value="NZ_JBHTIU010000047.1"/>
</dbReference>
<evidence type="ECO:0000313" key="2">
    <source>
        <dbReference type="EMBL" id="MFD0870432.1"/>
    </source>
</evidence>
<keyword evidence="1" id="KW-0812">Transmembrane</keyword>
<comment type="caution">
    <text evidence="2">The sequence shown here is derived from an EMBL/GenBank/DDBJ whole genome shotgun (WGS) entry which is preliminary data.</text>
</comment>
<proteinExistence type="predicted"/>
<gene>
    <name evidence="2" type="ORF">ACFQ03_14855</name>
</gene>
<accession>A0ABW3DAC2</accession>
<feature type="transmembrane region" description="Helical" evidence="1">
    <location>
        <begin position="43"/>
        <end position="61"/>
    </location>
</feature>
<evidence type="ECO:0000313" key="3">
    <source>
        <dbReference type="Proteomes" id="UP001597120"/>
    </source>
</evidence>
<evidence type="ECO:0000256" key="1">
    <source>
        <dbReference type="SAM" id="Phobius"/>
    </source>
</evidence>
<name>A0ABW3DAC2_9BACL</name>
<sequence length="66" mass="7227">MLFIAQKGIHYISAAILASAKWQPASPTFNSAYEAISNPISNAPILISFLAGIGFLLWGYFKRNPK</sequence>
<keyword evidence="1" id="KW-0472">Membrane</keyword>